<dbReference type="AlphaFoldDB" id="B0CTL8"/>
<evidence type="ECO:0000256" key="6">
    <source>
        <dbReference type="ARBA" id="ARBA00023136"/>
    </source>
</evidence>
<evidence type="ECO:0000256" key="3">
    <source>
        <dbReference type="ARBA" id="ARBA00022692"/>
    </source>
</evidence>
<dbReference type="InterPro" id="IPR004840">
    <property type="entry name" value="Amino_acid_permease_CS"/>
</dbReference>
<evidence type="ECO:0000256" key="7">
    <source>
        <dbReference type="SAM" id="Phobius"/>
    </source>
</evidence>
<sequence>MSDTEKKLQSDEPDQGSLEKGQIEEFVVQPHPQYHFDVHDLDRVQRRLKQRHVQMYVIAGTIGTGLFLGSGHALGGAGPLGALIAYALVGTVAYASLCAVGEMTTWAPISGTFPHFAARWVDPALGFAVGWNYFYTNAISTPVEITAAVILITFWDSNASANRNGGTHHAAIYTAVLCVLVCAINIFGVRWFGESEFFFSIIKILLIIGLLIAGLVIDLGGGPSGDRIGFRYWKHPGAVAGAGLVKNVNTDRFLGILSVLVQAAFSFQGMELVAIAASETESPRRNITKAVHRVFYRIVIFYILGVLMIGMLVAYNDPALLKSTGTAAQSPFVIAMKRAGVRVLPHIVNGAIFSSAFSAGNSFLFCSSRILYGLALRGQAPRFLTYCTKGGLPLFAVLVASAFSFLAFMNVSSGAETVFNWFVNLSTTGGFSSWFSMNLTYIFFYRGMKAQGFDLTKNAYNNRWQPYVAYWGCGWTMFFILINGFAVFFGKFDVSGFFVAYVNIPIFLILYFGYKIVKKTKIWKPSEMDFVTGIPSMEETETPEIPPKNIWERIAGILF</sequence>
<dbReference type="FunFam" id="1.20.1740.10:FF:000006">
    <property type="entry name" value="General amino acid permease"/>
    <property type="match status" value="1"/>
</dbReference>
<feature type="transmembrane region" description="Helical" evidence="7">
    <location>
        <begin position="431"/>
        <end position="448"/>
    </location>
</feature>
<proteinExistence type="predicted"/>
<feature type="transmembrane region" description="Helical" evidence="7">
    <location>
        <begin position="351"/>
        <end position="372"/>
    </location>
</feature>
<feature type="transmembrane region" description="Helical" evidence="7">
    <location>
        <begin position="53"/>
        <end position="74"/>
    </location>
</feature>
<dbReference type="RefSeq" id="XP_001875074.1">
    <property type="nucleotide sequence ID" value="XM_001875039.1"/>
</dbReference>
<dbReference type="KEGG" id="lbc:LACBIDRAFT_188015"/>
<feature type="transmembrane region" description="Helical" evidence="7">
    <location>
        <begin position="294"/>
        <end position="315"/>
    </location>
</feature>
<feature type="transmembrane region" description="Helical" evidence="7">
    <location>
        <begin position="392"/>
        <end position="411"/>
    </location>
</feature>
<feature type="transmembrane region" description="Helical" evidence="7">
    <location>
        <begin position="468"/>
        <end position="489"/>
    </location>
</feature>
<dbReference type="HOGENOM" id="CLU_007946_12_1_1"/>
<dbReference type="PANTHER" id="PTHR43341">
    <property type="entry name" value="AMINO ACID PERMEASE"/>
    <property type="match status" value="1"/>
</dbReference>
<keyword evidence="2" id="KW-0813">Transport</keyword>
<dbReference type="InParanoid" id="B0CTL8"/>
<dbReference type="STRING" id="486041.B0CTL8"/>
<accession>B0CTL8</accession>
<evidence type="ECO:0000313" key="9">
    <source>
        <dbReference type="EMBL" id="EDR14515.1"/>
    </source>
</evidence>
<keyword evidence="3 7" id="KW-0812">Transmembrane</keyword>
<dbReference type="GO" id="GO:0015171">
    <property type="term" value="F:amino acid transmembrane transporter activity"/>
    <property type="evidence" value="ECO:0007669"/>
    <property type="project" value="TreeGrafter"/>
</dbReference>
<dbReference type="InterPro" id="IPR050524">
    <property type="entry name" value="APC_YAT"/>
</dbReference>
<gene>
    <name evidence="9" type="ORF">LACBIDRAFT_188015</name>
</gene>
<dbReference type="Gene3D" id="1.20.1740.10">
    <property type="entry name" value="Amino acid/polyamine transporter I"/>
    <property type="match status" value="1"/>
</dbReference>
<dbReference type="GeneID" id="6070167"/>
<dbReference type="PIRSF" id="PIRSF006060">
    <property type="entry name" value="AA_transporter"/>
    <property type="match status" value="1"/>
</dbReference>
<feature type="domain" description="Amino acid permease/ SLC12A" evidence="8">
    <location>
        <begin position="52"/>
        <end position="522"/>
    </location>
</feature>
<evidence type="ECO:0000313" key="10">
    <source>
        <dbReference type="Proteomes" id="UP000001194"/>
    </source>
</evidence>
<dbReference type="Proteomes" id="UP000001194">
    <property type="component" value="Unassembled WGS sequence"/>
</dbReference>
<dbReference type="OrthoDB" id="10062876at2759"/>
<name>B0CTL8_LACBS</name>
<evidence type="ECO:0000256" key="2">
    <source>
        <dbReference type="ARBA" id="ARBA00022448"/>
    </source>
</evidence>
<keyword evidence="4" id="KW-0029">Amino-acid transport</keyword>
<evidence type="ECO:0000256" key="1">
    <source>
        <dbReference type="ARBA" id="ARBA00004141"/>
    </source>
</evidence>
<evidence type="ECO:0000256" key="4">
    <source>
        <dbReference type="ARBA" id="ARBA00022970"/>
    </source>
</evidence>
<dbReference type="InterPro" id="IPR004841">
    <property type="entry name" value="AA-permease/SLC12A_dom"/>
</dbReference>
<evidence type="ECO:0000259" key="8">
    <source>
        <dbReference type="Pfam" id="PF00324"/>
    </source>
</evidence>
<feature type="transmembrane region" description="Helical" evidence="7">
    <location>
        <begin position="197"/>
        <end position="217"/>
    </location>
</feature>
<keyword evidence="6 7" id="KW-0472">Membrane</keyword>
<keyword evidence="5 7" id="KW-1133">Transmembrane helix</keyword>
<feature type="transmembrane region" description="Helical" evidence="7">
    <location>
        <begin position="80"/>
        <end position="100"/>
    </location>
</feature>
<protein>
    <submittedName>
        <fullName evidence="9">General APC amino acid permease</fullName>
    </submittedName>
</protein>
<dbReference type="GO" id="GO:0016020">
    <property type="term" value="C:membrane"/>
    <property type="evidence" value="ECO:0007669"/>
    <property type="project" value="UniProtKB-SubCell"/>
</dbReference>
<dbReference type="EMBL" id="DS547092">
    <property type="protein sequence ID" value="EDR14515.1"/>
    <property type="molecule type" value="Genomic_DNA"/>
</dbReference>
<organism evidence="10">
    <name type="scientific">Laccaria bicolor (strain S238N-H82 / ATCC MYA-4686)</name>
    <name type="common">Bicoloured deceiver</name>
    <name type="synonym">Laccaria laccata var. bicolor</name>
    <dbReference type="NCBI Taxonomy" id="486041"/>
    <lineage>
        <taxon>Eukaryota</taxon>
        <taxon>Fungi</taxon>
        <taxon>Dikarya</taxon>
        <taxon>Basidiomycota</taxon>
        <taxon>Agaricomycotina</taxon>
        <taxon>Agaricomycetes</taxon>
        <taxon>Agaricomycetidae</taxon>
        <taxon>Agaricales</taxon>
        <taxon>Agaricineae</taxon>
        <taxon>Hydnangiaceae</taxon>
        <taxon>Laccaria</taxon>
    </lineage>
</organism>
<reference evidence="9 10" key="1">
    <citation type="journal article" date="2008" name="Nature">
        <title>The genome of Laccaria bicolor provides insights into mycorrhizal symbiosis.</title>
        <authorList>
            <person name="Martin F."/>
            <person name="Aerts A."/>
            <person name="Ahren D."/>
            <person name="Brun A."/>
            <person name="Danchin E.G.J."/>
            <person name="Duchaussoy F."/>
            <person name="Gibon J."/>
            <person name="Kohler A."/>
            <person name="Lindquist E."/>
            <person name="Pereda V."/>
            <person name="Salamov A."/>
            <person name="Shapiro H.J."/>
            <person name="Wuyts J."/>
            <person name="Blaudez D."/>
            <person name="Buee M."/>
            <person name="Brokstein P."/>
            <person name="Canbaeck B."/>
            <person name="Cohen D."/>
            <person name="Courty P.E."/>
            <person name="Coutinho P.M."/>
            <person name="Delaruelle C."/>
            <person name="Detter J.C."/>
            <person name="Deveau A."/>
            <person name="DiFazio S."/>
            <person name="Duplessis S."/>
            <person name="Fraissinet-Tachet L."/>
            <person name="Lucic E."/>
            <person name="Frey-Klett P."/>
            <person name="Fourrey C."/>
            <person name="Feussner I."/>
            <person name="Gay G."/>
            <person name="Grimwood J."/>
            <person name="Hoegger P.J."/>
            <person name="Jain P."/>
            <person name="Kilaru S."/>
            <person name="Labbe J."/>
            <person name="Lin Y.C."/>
            <person name="Legue V."/>
            <person name="Le Tacon F."/>
            <person name="Marmeisse R."/>
            <person name="Melayah D."/>
            <person name="Montanini B."/>
            <person name="Muratet M."/>
            <person name="Nehls U."/>
            <person name="Niculita-Hirzel H."/>
            <person name="Oudot-Le Secq M.P."/>
            <person name="Peter M."/>
            <person name="Quesneville H."/>
            <person name="Rajashekar B."/>
            <person name="Reich M."/>
            <person name="Rouhier N."/>
            <person name="Schmutz J."/>
            <person name="Yin T."/>
            <person name="Chalot M."/>
            <person name="Henrissat B."/>
            <person name="Kuees U."/>
            <person name="Lucas S."/>
            <person name="Van de Peer Y."/>
            <person name="Podila G.K."/>
            <person name="Polle A."/>
            <person name="Pukkila P.J."/>
            <person name="Richardson P.M."/>
            <person name="Rouze P."/>
            <person name="Sanders I.R."/>
            <person name="Stajich J.E."/>
            <person name="Tunlid A."/>
            <person name="Tuskan G."/>
            <person name="Grigoriev I.V."/>
        </authorList>
    </citation>
    <scope>NUCLEOTIDE SEQUENCE [LARGE SCALE GENOMIC DNA]</scope>
    <source>
        <strain evidence="10">S238N-H82 / ATCC MYA-4686</strain>
    </source>
</reference>
<comment type="subcellular location">
    <subcellularLocation>
        <location evidence="1">Membrane</location>
        <topology evidence="1">Multi-pass membrane protein</topology>
    </subcellularLocation>
</comment>
<keyword evidence="10" id="KW-1185">Reference proteome</keyword>
<feature type="transmembrane region" description="Helical" evidence="7">
    <location>
        <begin position="495"/>
        <end position="514"/>
    </location>
</feature>
<evidence type="ECO:0000256" key="5">
    <source>
        <dbReference type="ARBA" id="ARBA00022989"/>
    </source>
</evidence>
<dbReference type="PANTHER" id="PTHR43341:SF1">
    <property type="entry name" value="GENERAL AMINO-ACID PERMEASE GAP1"/>
    <property type="match status" value="1"/>
</dbReference>
<dbReference type="Pfam" id="PF00324">
    <property type="entry name" value="AA_permease"/>
    <property type="match status" value="1"/>
</dbReference>
<feature type="transmembrane region" description="Helical" evidence="7">
    <location>
        <begin position="170"/>
        <end position="191"/>
    </location>
</feature>
<dbReference type="PROSITE" id="PS00218">
    <property type="entry name" value="AMINO_ACID_PERMEASE_1"/>
    <property type="match status" value="1"/>
</dbReference>